<reference evidence="1" key="1">
    <citation type="submission" date="2023-10" db="EMBL/GenBank/DDBJ databases">
        <title>Genome assemblies of two species of porcelain crab, Petrolisthes cinctipes and Petrolisthes manimaculis (Anomura: Porcellanidae).</title>
        <authorList>
            <person name="Angst P."/>
        </authorList>
    </citation>
    <scope>NUCLEOTIDE SEQUENCE</scope>
    <source>
        <strain evidence="1">PB745_01</strain>
        <tissue evidence="1">Gill</tissue>
    </source>
</reference>
<dbReference type="Proteomes" id="UP001286313">
    <property type="component" value="Unassembled WGS sequence"/>
</dbReference>
<dbReference type="EMBL" id="JAWQEG010001704">
    <property type="protein sequence ID" value="KAK3877226.1"/>
    <property type="molecule type" value="Genomic_DNA"/>
</dbReference>
<dbReference type="AlphaFoldDB" id="A0AAE1FP34"/>
<gene>
    <name evidence="1" type="ORF">Pcinc_018026</name>
</gene>
<name>A0AAE1FP34_PETCI</name>
<organism evidence="1 2">
    <name type="scientific">Petrolisthes cinctipes</name>
    <name type="common">Flat porcelain crab</name>
    <dbReference type="NCBI Taxonomy" id="88211"/>
    <lineage>
        <taxon>Eukaryota</taxon>
        <taxon>Metazoa</taxon>
        <taxon>Ecdysozoa</taxon>
        <taxon>Arthropoda</taxon>
        <taxon>Crustacea</taxon>
        <taxon>Multicrustacea</taxon>
        <taxon>Malacostraca</taxon>
        <taxon>Eumalacostraca</taxon>
        <taxon>Eucarida</taxon>
        <taxon>Decapoda</taxon>
        <taxon>Pleocyemata</taxon>
        <taxon>Anomura</taxon>
        <taxon>Galatheoidea</taxon>
        <taxon>Porcellanidae</taxon>
        <taxon>Petrolisthes</taxon>
    </lineage>
</organism>
<comment type="caution">
    <text evidence="1">The sequence shown here is derived from an EMBL/GenBank/DDBJ whole genome shotgun (WGS) entry which is preliminary data.</text>
</comment>
<evidence type="ECO:0000313" key="1">
    <source>
        <dbReference type="EMBL" id="KAK3877226.1"/>
    </source>
</evidence>
<keyword evidence="2" id="KW-1185">Reference proteome</keyword>
<proteinExistence type="predicted"/>
<evidence type="ECO:0000313" key="2">
    <source>
        <dbReference type="Proteomes" id="UP001286313"/>
    </source>
</evidence>
<accession>A0AAE1FP34</accession>
<protein>
    <submittedName>
        <fullName evidence="1">Uncharacterized protein</fullName>
    </submittedName>
</protein>
<sequence length="187" mass="21059">MVLPVPALPTAMPLWRNRSPTHHHRLNTKRKAKHREKIALEVAKHSHPLTVQSKVLYNIVNGQVAPTVVYVDKSVIMGQAMASSFQTNMTTAFHNKISNPVKTMEHLKRGIKVGAKTIFDLKAIFIRLLMVGQQRQLQLTTIFQYELCAVPPSIIDEYGCLRKGYKSALANQLGVEQCYSTWVDSPP</sequence>